<dbReference type="InterPro" id="IPR013087">
    <property type="entry name" value="Znf_C2H2_type"/>
</dbReference>
<dbReference type="STRING" id="283909.R7TS20"/>
<dbReference type="PROSITE" id="PS50157">
    <property type="entry name" value="ZINC_FINGER_C2H2_2"/>
    <property type="match status" value="1"/>
</dbReference>
<evidence type="ECO:0000256" key="1">
    <source>
        <dbReference type="ARBA" id="ARBA00004123"/>
    </source>
</evidence>
<feature type="domain" description="C2H2-type" evidence="8">
    <location>
        <begin position="22"/>
        <end position="50"/>
    </location>
</feature>
<sequence>IFKSVYHLKEHIRAVHTDDEQFECDVCHKRYRTLKDRNYHKKTVHQGIYRYYCAKCGRGLHSLARLNRHNCNWGQKSKEKAKKIEEKTEKEQMQLQDVADDGKKEMAICRSWNKTRAAESNVHLEVVVTSVNAEKEVTFMMKPSEADS</sequence>
<evidence type="ECO:0000256" key="7">
    <source>
        <dbReference type="PROSITE-ProRule" id="PRU00042"/>
    </source>
</evidence>
<keyword evidence="11" id="KW-1185">Reference proteome</keyword>
<dbReference type="GO" id="GO:0000981">
    <property type="term" value="F:DNA-binding transcription factor activity, RNA polymerase II-specific"/>
    <property type="evidence" value="ECO:0007669"/>
    <property type="project" value="TreeGrafter"/>
</dbReference>
<dbReference type="HOGENOM" id="CLU_1763386_0_0_1"/>
<evidence type="ECO:0000256" key="2">
    <source>
        <dbReference type="ARBA" id="ARBA00022723"/>
    </source>
</evidence>
<dbReference type="PANTHER" id="PTHR24388">
    <property type="entry name" value="ZINC FINGER PROTEIN"/>
    <property type="match status" value="1"/>
</dbReference>
<evidence type="ECO:0000313" key="10">
    <source>
        <dbReference type="EnsemblMetazoa" id="CapteP187806"/>
    </source>
</evidence>
<evidence type="ECO:0000256" key="5">
    <source>
        <dbReference type="ARBA" id="ARBA00022833"/>
    </source>
</evidence>
<dbReference type="GO" id="GO:0005634">
    <property type="term" value="C:nucleus"/>
    <property type="evidence" value="ECO:0007669"/>
    <property type="project" value="UniProtKB-SubCell"/>
</dbReference>
<dbReference type="PROSITE" id="PS00028">
    <property type="entry name" value="ZINC_FINGER_C2H2_1"/>
    <property type="match status" value="1"/>
</dbReference>
<dbReference type="PANTHER" id="PTHR24388:SF54">
    <property type="entry name" value="PROTEIN ESCARGOT"/>
    <property type="match status" value="1"/>
</dbReference>
<evidence type="ECO:0000313" key="9">
    <source>
        <dbReference type="EMBL" id="ELT96387.1"/>
    </source>
</evidence>
<keyword evidence="2" id="KW-0479">Metal-binding</keyword>
<feature type="non-terminal residue" evidence="9">
    <location>
        <position position="1"/>
    </location>
</feature>
<keyword evidence="4 7" id="KW-0863">Zinc-finger</keyword>
<dbReference type="EMBL" id="KB308835">
    <property type="protein sequence ID" value="ELT96387.1"/>
    <property type="molecule type" value="Genomic_DNA"/>
</dbReference>
<dbReference type="OrthoDB" id="6278242at2759"/>
<reference evidence="9 11" key="2">
    <citation type="journal article" date="2013" name="Nature">
        <title>Insights into bilaterian evolution from three spiralian genomes.</title>
        <authorList>
            <person name="Simakov O."/>
            <person name="Marletaz F."/>
            <person name="Cho S.J."/>
            <person name="Edsinger-Gonzales E."/>
            <person name="Havlak P."/>
            <person name="Hellsten U."/>
            <person name="Kuo D.H."/>
            <person name="Larsson T."/>
            <person name="Lv J."/>
            <person name="Arendt D."/>
            <person name="Savage R."/>
            <person name="Osoegawa K."/>
            <person name="de Jong P."/>
            <person name="Grimwood J."/>
            <person name="Chapman J.A."/>
            <person name="Shapiro H."/>
            <person name="Aerts A."/>
            <person name="Otillar R.P."/>
            <person name="Terry A.Y."/>
            <person name="Boore J.L."/>
            <person name="Grigoriev I.V."/>
            <person name="Lindberg D.R."/>
            <person name="Seaver E.C."/>
            <person name="Weisblat D.A."/>
            <person name="Putnam N.H."/>
            <person name="Rokhsar D.S."/>
        </authorList>
    </citation>
    <scope>NUCLEOTIDE SEQUENCE</scope>
    <source>
        <strain evidence="9 11">I ESC-2004</strain>
    </source>
</reference>
<accession>R7TS20</accession>
<keyword evidence="6" id="KW-0539">Nucleus</keyword>
<evidence type="ECO:0000256" key="4">
    <source>
        <dbReference type="ARBA" id="ARBA00022771"/>
    </source>
</evidence>
<dbReference type="GO" id="GO:0000978">
    <property type="term" value="F:RNA polymerase II cis-regulatory region sequence-specific DNA binding"/>
    <property type="evidence" value="ECO:0007669"/>
    <property type="project" value="TreeGrafter"/>
</dbReference>
<dbReference type="EMBL" id="AMQN01028089">
    <property type="status" value="NOT_ANNOTATED_CDS"/>
    <property type="molecule type" value="Genomic_DNA"/>
</dbReference>
<reference evidence="11" key="1">
    <citation type="submission" date="2012-12" db="EMBL/GenBank/DDBJ databases">
        <authorList>
            <person name="Hellsten U."/>
            <person name="Grimwood J."/>
            <person name="Chapman J.A."/>
            <person name="Shapiro H."/>
            <person name="Aerts A."/>
            <person name="Otillar R.P."/>
            <person name="Terry A.Y."/>
            <person name="Boore J.L."/>
            <person name="Simakov O."/>
            <person name="Marletaz F."/>
            <person name="Cho S.-J."/>
            <person name="Edsinger-Gonzales E."/>
            <person name="Havlak P."/>
            <person name="Kuo D.-H."/>
            <person name="Larsson T."/>
            <person name="Lv J."/>
            <person name="Arendt D."/>
            <person name="Savage R."/>
            <person name="Osoegawa K."/>
            <person name="de Jong P."/>
            <person name="Lindberg D.R."/>
            <person name="Seaver E.C."/>
            <person name="Weisblat D.A."/>
            <person name="Putnam N.H."/>
            <person name="Grigoriev I.V."/>
            <person name="Rokhsar D.S."/>
        </authorList>
    </citation>
    <scope>NUCLEOTIDE SEQUENCE</scope>
    <source>
        <strain evidence="11">I ESC-2004</strain>
    </source>
</reference>
<keyword evidence="3" id="KW-0677">Repeat</keyword>
<evidence type="ECO:0000256" key="6">
    <source>
        <dbReference type="ARBA" id="ARBA00023242"/>
    </source>
</evidence>
<reference evidence="10" key="3">
    <citation type="submission" date="2015-06" db="UniProtKB">
        <authorList>
            <consortium name="EnsemblMetazoa"/>
        </authorList>
    </citation>
    <scope>IDENTIFICATION</scope>
</reference>
<dbReference type="InterPro" id="IPR036236">
    <property type="entry name" value="Znf_C2H2_sf"/>
</dbReference>
<dbReference type="AlphaFoldDB" id="R7TS20"/>
<evidence type="ECO:0000256" key="3">
    <source>
        <dbReference type="ARBA" id="ARBA00022737"/>
    </source>
</evidence>
<evidence type="ECO:0000259" key="8">
    <source>
        <dbReference type="PROSITE" id="PS50157"/>
    </source>
</evidence>
<gene>
    <name evidence="9" type="ORF">CAPTEDRAFT_187806</name>
</gene>
<dbReference type="EnsemblMetazoa" id="CapteT187806">
    <property type="protein sequence ID" value="CapteP187806"/>
    <property type="gene ID" value="CapteG187806"/>
</dbReference>
<organism evidence="9">
    <name type="scientific">Capitella teleta</name>
    <name type="common">Polychaete worm</name>
    <dbReference type="NCBI Taxonomy" id="283909"/>
    <lineage>
        <taxon>Eukaryota</taxon>
        <taxon>Metazoa</taxon>
        <taxon>Spiralia</taxon>
        <taxon>Lophotrochozoa</taxon>
        <taxon>Annelida</taxon>
        <taxon>Polychaeta</taxon>
        <taxon>Sedentaria</taxon>
        <taxon>Scolecida</taxon>
        <taxon>Capitellidae</taxon>
        <taxon>Capitella</taxon>
    </lineage>
</organism>
<dbReference type="Proteomes" id="UP000014760">
    <property type="component" value="Unassembled WGS sequence"/>
</dbReference>
<keyword evidence="5" id="KW-0862">Zinc</keyword>
<name>R7TS20_CAPTE</name>
<comment type="subcellular location">
    <subcellularLocation>
        <location evidence="1">Nucleus</location>
    </subcellularLocation>
</comment>
<dbReference type="Gene3D" id="3.30.160.60">
    <property type="entry name" value="Classic Zinc Finger"/>
    <property type="match status" value="1"/>
</dbReference>
<protein>
    <recommendedName>
        <fullName evidence="8">C2H2-type domain-containing protein</fullName>
    </recommendedName>
</protein>
<dbReference type="GO" id="GO:0008270">
    <property type="term" value="F:zinc ion binding"/>
    <property type="evidence" value="ECO:0007669"/>
    <property type="project" value="UniProtKB-KW"/>
</dbReference>
<evidence type="ECO:0000313" key="11">
    <source>
        <dbReference type="Proteomes" id="UP000014760"/>
    </source>
</evidence>
<dbReference type="SUPFAM" id="SSF57667">
    <property type="entry name" value="beta-beta-alpha zinc fingers"/>
    <property type="match status" value="1"/>
</dbReference>
<proteinExistence type="predicted"/>
<dbReference type="InterPro" id="IPR050527">
    <property type="entry name" value="Snail/Krueppel_Znf"/>
</dbReference>